<organism evidence="1 2">
    <name type="scientific">Tannerella forsythia</name>
    <name type="common">Bacteroides forsythus</name>
    <dbReference type="NCBI Taxonomy" id="28112"/>
    <lineage>
        <taxon>Bacteria</taxon>
        <taxon>Pseudomonadati</taxon>
        <taxon>Bacteroidota</taxon>
        <taxon>Bacteroidia</taxon>
        <taxon>Bacteroidales</taxon>
        <taxon>Tannerellaceae</taxon>
        <taxon>Tannerella</taxon>
    </lineage>
</organism>
<name>A0A1D3UC02_TANFO</name>
<proteinExistence type="predicted"/>
<sequence>MVSRNHQNKFIQDDFSHNIRIFQFLVYDENSIKDT</sequence>
<dbReference type="EMBL" id="FMMM01000011">
    <property type="protein sequence ID" value="SCQ17672.1"/>
    <property type="molecule type" value="Genomic_DNA"/>
</dbReference>
<dbReference type="Proteomes" id="UP000182057">
    <property type="component" value="Unassembled WGS sequence"/>
</dbReference>
<reference evidence="1 2" key="1">
    <citation type="submission" date="2016-09" db="EMBL/GenBank/DDBJ databases">
        <authorList>
            <person name="Capua I."/>
            <person name="De Benedictis P."/>
            <person name="Joannis T."/>
            <person name="Lombin L.H."/>
            <person name="Cattoli G."/>
        </authorList>
    </citation>
    <scope>NUCLEOTIDE SEQUENCE [LARGE SCALE GENOMIC DNA]</scope>
    <source>
        <strain evidence="1 2">UB20</strain>
    </source>
</reference>
<accession>A0A1D3UC02</accession>
<dbReference type="AlphaFoldDB" id="A0A1D3UC02"/>
<protein>
    <submittedName>
        <fullName evidence="1">Uncharacterized protein</fullName>
    </submittedName>
</protein>
<gene>
    <name evidence="1" type="ORF">TFUB20_00075</name>
</gene>
<evidence type="ECO:0000313" key="1">
    <source>
        <dbReference type="EMBL" id="SCQ17672.1"/>
    </source>
</evidence>
<evidence type="ECO:0000313" key="2">
    <source>
        <dbReference type="Proteomes" id="UP000182057"/>
    </source>
</evidence>